<protein>
    <submittedName>
        <fullName evidence="1">Uncharacterized protein</fullName>
    </submittedName>
</protein>
<sequence length="115" mass="12781">MGSILRATCSCGFIQEWIPLGGGMRNYETVCSAPALCTSCGLLVCANYLDDMPRCPCGGTVRFYNDPALYRTPVGELTVADWNIREKSFSLPDTHYLCPKCSEMNMHFRFAGCFD</sequence>
<evidence type="ECO:0000313" key="2">
    <source>
        <dbReference type="Proteomes" id="UP000004508"/>
    </source>
</evidence>
<proteinExistence type="predicted"/>
<accession>D6U040</accession>
<dbReference type="InParanoid" id="D6U040"/>
<dbReference type="AlphaFoldDB" id="D6U040"/>
<gene>
    <name evidence="1" type="ORF">Krac_2967</name>
</gene>
<name>D6U040_KTERA</name>
<dbReference type="eggNOG" id="ENOG5033JMW">
    <property type="taxonomic scope" value="Bacteria"/>
</dbReference>
<dbReference type="Proteomes" id="UP000004508">
    <property type="component" value="Unassembled WGS sequence"/>
</dbReference>
<organism evidence="1 2">
    <name type="scientific">Ktedonobacter racemifer DSM 44963</name>
    <dbReference type="NCBI Taxonomy" id="485913"/>
    <lineage>
        <taxon>Bacteria</taxon>
        <taxon>Bacillati</taxon>
        <taxon>Chloroflexota</taxon>
        <taxon>Ktedonobacteria</taxon>
        <taxon>Ktedonobacterales</taxon>
        <taxon>Ktedonobacteraceae</taxon>
        <taxon>Ktedonobacter</taxon>
    </lineage>
</organism>
<reference evidence="1 2" key="1">
    <citation type="journal article" date="2011" name="Stand. Genomic Sci.">
        <title>Non-contiguous finished genome sequence and contextual data of the filamentous soil bacterium Ktedonobacter racemifer type strain (SOSP1-21).</title>
        <authorList>
            <person name="Chang Y.J."/>
            <person name="Land M."/>
            <person name="Hauser L."/>
            <person name="Chertkov O."/>
            <person name="Del Rio T.G."/>
            <person name="Nolan M."/>
            <person name="Copeland A."/>
            <person name="Tice H."/>
            <person name="Cheng J.F."/>
            <person name="Lucas S."/>
            <person name="Han C."/>
            <person name="Goodwin L."/>
            <person name="Pitluck S."/>
            <person name="Ivanova N."/>
            <person name="Ovchinikova G."/>
            <person name="Pati A."/>
            <person name="Chen A."/>
            <person name="Palaniappan K."/>
            <person name="Mavromatis K."/>
            <person name="Liolios K."/>
            <person name="Brettin T."/>
            <person name="Fiebig A."/>
            <person name="Rohde M."/>
            <person name="Abt B."/>
            <person name="Goker M."/>
            <person name="Detter J.C."/>
            <person name="Woyke T."/>
            <person name="Bristow J."/>
            <person name="Eisen J.A."/>
            <person name="Markowitz V."/>
            <person name="Hugenholtz P."/>
            <person name="Kyrpides N.C."/>
            <person name="Klenk H.P."/>
            <person name="Lapidus A."/>
        </authorList>
    </citation>
    <scope>NUCLEOTIDE SEQUENCE [LARGE SCALE GENOMIC DNA]</scope>
    <source>
        <strain evidence="2">DSM 44963</strain>
    </source>
</reference>
<evidence type="ECO:0000313" key="1">
    <source>
        <dbReference type="EMBL" id="EFH82180.1"/>
    </source>
</evidence>
<keyword evidence="2" id="KW-1185">Reference proteome</keyword>
<comment type="caution">
    <text evidence="1">The sequence shown here is derived from an EMBL/GenBank/DDBJ whole genome shotgun (WGS) entry which is preliminary data.</text>
</comment>
<dbReference type="EMBL" id="ADVG01000004">
    <property type="protein sequence ID" value="EFH82180.1"/>
    <property type="molecule type" value="Genomic_DNA"/>
</dbReference>